<evidence type="ECO:0000256" key="3">
    <source>
        <dbReference type="ARBA" id="ARBA00022490"/>
    </source>
</evidence>
<evidence type="ECO:0000313" key="6">
    <source>
        <dbReference type="RefSeq" id="XP_022717621.1"/>
    </source>
</evidence>
<protein>
    <submittedName>
        <fullName evidence="6">IQ domain-containing protein IQM3-like isoform X1</fullName>
    </submittedName>
</protein>
<keyword evidence="3" id="KW-0963">Cytoplasm</keyword>
<evidence type="ECO:0000256" key="2">
    <source>
        <dbReference type="ARBA" id="ARBA00004496"/>
    </source>
</evidence>
<dbReference type="PANTHER" id="PTHR31250">
    <property type="entry name" value="IQ DOMAIN-CONTAINING PROTEIN IQM3"/>
    <property type="match status" value="1"/>
</dbReference>
<accession>A0A6P5WQ40</accession>
<gene>
    <name evidence="6" type="primary">LOC111276089</name>
</gene>
<dbReference type="AlphaFoldDB" id="A0A6P5WQ40"/>
<name>A0A6P5WQ40_DURZI</name>
<evidence type="ECO:0000256" key="1">
    <source>
        <dbReference type="ARBA" id="ARBA00004123"/>
    </source>
</evidence>
<keyword evidence="5" id="KW-1185">Reference proteome</keyword>
<dbReference type="GO" id="GO:0005737">
    <property type="term" value="C:cytoplasm"/>
    <property type="evidence" value="ECO:0007669"/>
    <property type="project" value="UniProtKB-SubCell"/>
</dbReference>
<dbReference type="KEGG" id="dzi:111276089"/>
<keyword evidence="4" id="KW-0539">Nucleus</keyword>
<dbReference type="PANTHER" id="PTHR31250:SF10">
    <property type="entry name" value="IQ DOMAIN-CONTAINING PROTEIN IQM3"/>
    <property type="match status" value="1"/>
</dbReference>
<dbReference type="RefSeq" id="XP_022717621.1">
    <property type="nucleotide sequence ID" value="XM_022861886.1"/>
</dbReference>
<reference evidence="6" key="1">
    <citation type="submission" date="2025-08" db="UniProtKB">
        <authorList>
            <consortium name="RefSeq"/>
        </authorList>
    </citation>
    <scope>IDENTIFICATION</scope>
    <source>
        <tissue evidence="6">Fruit stalk</tissue>
    </source>
</reference>
<comment type="subcellular location">
    <subcellularLocation>
        <location evidence="2">Cytoplasm</location>
    </subcellularLocation>
    <subcellularLocation>
        <location evidence="1">Nucleus</location>
    </subcellularLocation>
</comment>
<evidence type="ECO:0000256" key="4">
    <source>
        <dbReference type="ARBA" id="ARBA00023242"/>
    </source>
</evidence>
<sequence>MKMDSGLNAFGSQAHRQELWWSRVRLNACKGLLEDTKAQKLAFQHWIEAIDARHHYGHSLHIYFEERCKANAGQPFFYWLDIGDGKDINPKECPRLKLQSQCIKYLGLHSLSFYFYW</sequence>
<evidence type="ECO:0000313" key="5">
    <source>
        <dbReference type="Proteomes" id="UP000515121"/>
    </source>
</evidence>
<dbReference type="GeneID" id="111276089"/>
<organism evidence="5 6">
    <name type="scientific">Durio zibethinus</name>
    <name type="common">Durian</name>
    <dbReference type="NCBI Taxonomy" id="66656"/>
    <lineage>
        <taxon>Eukaryota</taxon>
        <taxon>Viridiplantae</taxon>
        <taxon>Streptophyta</taxon>
        <taxon>Embryophyta</taxon>
        <taxon>Tracheophyta</taxon>
        <taxon>Spermatophyta</taxon>
        <taxon>Magnoliopsida</taxon>
        <taxon>eudicotyledons</taxon>
        <taxon>Gunneridae</taxon>
        <taxon>Pentapetalae</taxon>
        <taxon>rosids</taxon>
        <taxon>malvids</taxon>
        <taxon>Malvales</taxon>
        <taxon>Malvaceae</taxon>
        <taxon>Helicteroideae</taxon>
        <taxon>Durio</taxon>
    </lineage>
</organism>
<proteinExistence type="predicted"/>
<dbReference type="GO" id="GO:0005634">
    <property type="term" value="C:nucleus"/>
    <property type="evidence" value="ECO:0007669"/>
    <property type="project" value="UniProtKB-SubCell"/>
</dbReference>
<dbReference type="OrthoDB" id="7344096at2759"/>
<dbReference type="InterPro" id="IPR044159">
    <property type="entry name" value="IQM"/>
</dbReference>
<dbReference type="Proteomes" id="UP000515121">
    <property type="component" value="Unplaced"/>
</dbReference>